<dbReference type="InParanoid" id="A0A316VWU9"/>
<sequence length="237" mass="26536">MRCELCSCDKRALSLNGVGPMEPSSDPDPAHLRSRGIMSLLRPPLEAQKGKPRGDMRRLPMEKGMLKWHSDEACDHDRIAYKIHDLRFTIWNSDWLLEAMPSCTQGRTTSPQSHSTNSFLSFKIDHLTTGERRRAINCGISWTLHSLHIHYSARLLLDGNADTGSNGTASSGHVQRPHAPATWPFCMSATRIHDGKPSLSLEVVAAGGEQERAAWRTWLPRPLVSQPLSVMNSHHHR</sequence>
<proteinExistence type="predicted"/>
<dbReference type="RefSeq" id="XP_025369089.1">
    <property type="nucleotide sequence ID" value="XM_025510408.1"/>
</dbReference>
<dbReference type="AlphaFoldDB" id="A0A316VWU9"/>
<keyword evidence="2" id="KW-1185">Reference proteome</keyword>
<gene>
    <name evidence="1" type="ORF">IE81DRAFT_147632</name>
</gene>
<name>A0A316VWU9_9BASI</name>
<evidence type="ECO:0000313" key="1">
    <source>
        <dbReference type="EMBL" id="PWN41929.1"/>
    </source>
</evidence>
<evidence type="ECO:0000313" key="2">
    <source>
        <dbReference type="Proteomes" id="UP000245783"/>
    </source>
</evidence>
<dbReference type="GeneID" id="37032278"/>
<protein>
    <submittedName>
        <fullName evidence="1">Uncharacterized protein</fullName>
    </submittedName>
</protein>
<dbReference type="Proteomes" id="UP000245783">
    <property type="component" value="Unassembled WGS sequence"/>
</dbReference>
<accession>A0A316VWU9</accession>
<reference evidence="1 2" key="1">
    <citation type="journal article" date="2018" name="Mol. Biol. Evol.">
        <title>Broad Genomic Sampling Reveals a Smut Pathogenic Ancestry of the Fungal Clade Ustilaginomycotina.</title>
        <authorList>
            <person name="Kijpornyongpan T."/>
            <person name="Mondo S.J."/>
            <person name="Barry K."/>
            <person name="Sandor L."/>
            <person name="Lee J."/>
            <person name="Lipzen A."/>
            <person name="Pangilinan J."/>
            <person name="LaButti K."/>
            <person name="Hainaut M."/>
            <person name="Henrissat B."/>
            <person name="Grigoriev I.V."/>
            <person name="Spatafora J.W."/>
            <person name="Aime M.C."/>
        </authorList>
    </citation>
    <scope>NUCLEOTIDE SEQUENCE [LARGE SCALE GENOMIC DNA]</scope>
    <source>
        <strain evidence="1 2">MCA 4658</strain>
    </source>
</reference>
<dbReference type="EMBL" id="KZ819385">
    <property type="protein sequence ID" value="PWN41929.1"/>
    <property type="molecule type" value="Genomic_DNA"/>
</dbReference>
<organism evidence="1 2">
    <name type="scientific">Ceraceosorus guamensis</name>
    <dbReference type="NCBI Taxonomy" id="1522189"/>
    <lineage>
        <taxon>Eukaryota</taxon>
        <taxon>Fungi</taxon>
        <taxon>Dikarya</taxon>
        <taxon>Basidiomycota</taxon>
        <taxon>Ustilaginomycotina</taxon>
        <taxon>Exobasidiomycetes</taxon>
        <taxon>Ceraceosorales</taxon>
        <taxon>Ceraceosoraceae</taxon>
        <taxon>Ceraceosorus</taxon>
    </lineage>
</organism>